<comment type="caution">
    <text evidence="2">The sequence shown here is derived from an EMBL/GenBank/DDBJ whole genome shotgun (WGS) entry which is preliminary data.</text>
</comment>
<dbReference type="Proteomes" id="UP001140091">
    <property type="component" value="Unassembled WGS sequence"/>
</dbReference>
<keyword evidence="3" id="KW-1185">Reference proteome</keyword>
<dbReference type="OrthoDB" id="2248459at2759"/>
<gene>
    <name evidence="2" type="ORF">H1R20_g2370</name>
</gene>
<feature type="region of interest" description="Disordered" evidence="1">
    <location>
        <begin position="1"/>
        <end position="83"/>
    </location>
</feature>
<name>A0A9W8JIH9_9AGAR</name>
<proteinExistence type="predicted"/>
<evidence type="ECO:0000313" key="2">
    <source>
        <dbReference type="EMBL" id="KAJ2934729.1"/>
    </source>
</evidence>
<dbReference type="AlphaFoldDB" id="A0A9W8JIH9"/>
<feature type="non-terminal residue" evidence="2">
    <location>
        <position position="280"/>
    </location>
</feature>
<evidence type="ECO:0000256" key="1">
    <source>
        <dbReference type="SAM" id="MobiDB-lite"/>
    </source>
</evidence>
<dbReference type="EMBL" id="JANBPK010000711">
    <property type="protein sequence ID" value="KAJ2934729.1"/>
    <property type="molecule type" value="Genomic_DNA"/>
</dbReference>
<dbReference type="SUPFAM" id="SSF50978">
    <property type="entry name" value="WD40 repeat-like"/>
    <property type="match status" value="1"/>
</dbReference>
<feature type="compositionally biased region" description="Acidic residues" evidence="1">
    <location>
        <begin position="54"/>
        <end position="64"/>
    </location>
</feature>
<evidence type="ECO:0000313" key="3">
    <source>
        <dbReference type="Proteomes" id="UP001140091"/>
    </source>
</evidence>
<accession>A0A9W8JIH9</accession>
<organism evidence="2 3">
    <name type="scientific">Candolleomyces eurysporus</name>
    <dbReference type="NCBI Taxonomy" id="2828524"/>
    <lineage>
        <taxon>Eukaryota</taxon>
        <taxon>Fungi</taxon>
        <taxon>Dikarya</taxon>
        <taxon>Basidiomycota</taxon>
        <taxon>Agaricomycotina</taxon>
        <taxon>Agaricomycetes</taxon>
        <taxon>Agaricomycetidae</taxon>
        <taxon>Agaricales</taxon>
        <taxon>Agaricineae</taxon>
        <taxon>Psathyrellaceae</taxon>
        <taxon>Candolleomyces</taxon>
    </lineage>
</organism>
<protein>
    <submittedName>
        <fullName evidence="2">Uncharacterized protein</fullName>
    </submittedName>
</protein>
<sequence>MPVLNGLAASGDTPAPSPIERRPLGSAKLPPPPTRTIAPGDKLPAARRPVAEASSDDEENPDEEPAIKGIDTLPDTSSSSRRVPMLTFREGLLPPKITYHPHTGSVIASGPALVVLSLHHIKIYNLEISDSPLYDLETKQLGMKDTKLLCAEFRPSVNKADRGGIIWIGTKDGSLLEMDVRKGIVTAAKVGAHLHAITHLFRYGRSMVTLDESGKTLIFSPDPEHPEKDVNLTSTVPRAVRTTDKHSFVKLLDGKLWTASRSEHASAGGLEYQLEGGADD</sequence>
<dbReference type="InterPro" id="IPR036322">
    <property type="entry name" value="WD40_repeat_dom_sf"/>
</dbReference>
<reference evidence="2" key="1">
    <citation type="submission" date="2022-06" db="EMBL/GenBank/DDBJ databases">
        <title>Genome Sequence of Candolleomyces eurysporus.</title>
        <authorList>
            <person name="Buettner E."/>
        </authorList>
    </citation>
    <scope>NUCLEOTIDE SEQUENCE</scope>
    <source>
        <strain evidence="2">VTCC 930004</strain>
    </source>
</reference>